<reference evidence="4 5" key="1">
    <citation type="journal article" date="2018" name="Mol. Plant">
        <title>The genome of Artemisia annua provides insight into the evolution of Asteraceae family and artemisinin biosynthesis.</title>
        <authorList>
            <person name="Shen Q."/>
            <person name="Zhang L."/>
            <person name="Liao Z."/>
            <person name="Wang S."/>
            <person name="Yan T."/>
            <person name="Shi P."/>
            <person name="Liu M."/>
            <person name="Fu X."/>
            <person name="Pan Q."/>
            <person name="Wang Y."/>
            <person name="Lv Z."/>
            <person name="Lu X."/>
            <person name="Zhang F."/>
            <person name="Jiang W."/>
            <person name="Ma Y."/>
            <person name="Chen M."/>
            <person name="Hao X."/>
            <person name="Li L."/>
            <person name="Tang Y."/>
            <person name="Lv G."/>
            <person name="Zhou Y."/>
            <person name="Sun X."/>
            <person name="Brodelius P.E."/>
            <person name="Rose J.K.C."/>
            <person name="Tang K."/>
        </authorList>
    </citation>
    <scope>NUCLEOTIDE SEQUENCE [LARGE SCALE GENOMIC DNA]</scope>
    <source>
        <strain evidence="5">cv. Huhao1</strain>
        <tissue evidence="4">Leaf</tissue>
    </source>
</reference>
<gene>
    <name evidence="4" type="ORF">CTI12_AA180950</name>
</gene>
<dbReference type="Proteomes" id="UP000245207">
    <property type="component" value="Unassembled WGS sequence"/>
</dbReference>
<dbReference type="PANTHER" id="PTHR43490">
    <property type="entry name" value="(+)-NEOMENTHOL DEHYDROGENASE"/>
    <property type="match status" value="1"/>
</dbReference>
<dbReference type="OrthoDB" id="1933717at2759"/>
<accession>A0A2U1P792</accession>
<evidence type="ECO:0000256" key="1">
    <source>
        <dbReference type="ARBA" id="ARBA00006484"/>
    </source>
</evidence>
<sequence length="71" mass="8619">MEALIPLLQLSKYPRIVNLSSMYGDLEWFRNEKLKDELQDIEKLTKERIDQIIQWFLMDFKAAKLHENGWH</sequence>
<comment type="caution">
    <text evidence="4">The sequence shown here is derived from an EMBL/GenBank/DDBJ whole genome shotgun (WGS) entry which is preliminary data.</text>
</comment>
<dbReference type="GO" id="GO:0016491">
    <property type="term" value="F:oxidoreductase activity"/>
    <property type="evidence" value="ECO:0007669"/>
    <property type="project" value="UniProtKB-KW"/>
</dbReference>
<evidence type="ECO:0000256" key="2">
    <source>
        <dbReference type="ARBA" id="ARBA00022857"/>
    </source>
</evidence>
<dbReference type="GO" id="GO:0016020">
    <property type="term" value="C:membrane"/>
    <property type="evidence" value="ECO:0007669"/>
    <property type="project" value="TreeGrafter"/>
</dbReference>
<name>A0A2U1P792_ARTAN</name>
<dbReference type="PANTHER" id="PTHR43490:SF135">
    <property type="entry name" value="OS02G0640800 PROTEIN"/>
    <property type="match status" value="1"/>
</dbReference>
<dbReference type="STRING" id="35608.A0A2U1P792"/>
<dbReference type="EMBL" id="PKPP01001566">
    <property type="protein sequence ID" value="PWA81630.1"/>
    <property type="molecule type" value="Genomic_DNA"/>
</dbReference>
<evidence type="ECO:0000256" key="3">
    <source>
        <dbReference type="ARBA" id="ARBA00023002"/>
    </source>
</evidence>
<keyword evidence="5" id="KW-1185">Reference proteome</keyword>
<comment type="similarity">
    <text evidence="1">Belongs to the short-chain dehydrogenases/reductases (SDR) family.</text>
</comment>
<proteinExistence type="inferred from homology"/>
<dbReference type="Gene3D" id="3.40.50.720">
    <property type="entry name" value="NAD(P)-binding Rossmann-like Domain"/>
    <property type="match status" value="1"/>
</dbReference>
<keyword evidence="3" id="KW-0560">Oxidoreductase</keyword>
<dbReference type="AlphaFoldDB" id="A0A2U1P792"/>
<evidence type="ECO:0000313" key="5">
    <source>
        <dbReference type="Proteomes" id="UP000245207"/>
    </source>
</evidence>
<evidence type="ECO:0000313" key="4">
    <source>
        <dbReference type="EMBL" id="PWA81630.1"/>
    </source>
</evidence>
<keyword evidence="2" id="KW-0521">NADP</keyword>
<organism evidence="4 5">
    <name type="scientific">Artemisia annua</name>
    <name type="common">Sweet wormwood</name>
    <dbReference type="NCBI Taxonomy" id="35608"/>
    <lineage>
        <taxon>Eukaryota</taxon>
        <taxon>Viridiplantae</taxon>
        <taxon>Streptophyta</taxon>
        <taxon>Embryophyta</taxon>
        <taxon>Tracheophyta</taxon>
        <taxon>Spermatophyta</taxon>
        <taxon>Magnoliopsida</taxon>
        <taxon>eudicotyledons</taxon>
        <taxon>Gunneridae</taxon>
        <taxon>Pentapetalae</taxon>
        <taxon>asterids</taxon>
        <taxon>campanulids</taxon>
        <taxon>Asterales</taxon>
        <taxon>Asteraceae</taxon>
        <taxon>Asteroideae</taxon>
        <taxon>Anthemideae</taxon>
        <taxon>Artemisiinae</taxon>
        <taxon>Artemisia</taxon>
    </lineage>
</organism>
<protein>
    <submittedName>
        <fullName evidence="4">Glucose/ribitol dehydrogenase</fullName>
    </submittedName>
</protein>